<dbReference type="InterPro" id="IPR020806">
    <property type="entry name" value="PKS_PP-bd"/>
</dbReference>
<gene>
    <name evidence="6" type="ORF">EV210_11711</name>
</gene>
<dbReference type="InterPro" id="IPR036736">
    <property type="entry name" value="ACP-like_sf"/>
</dbReference>
<comment type="caution">
    <text evidence="6">The sequence shown here is derived from an EMBL/GenBank/DDBJ whole genome shotgun (WGS) entry which is preliminary data.</text>
</comment>
<dbReference type="SUPFAM" id="SSF56801">
    <property type="entry name" value="Acetyl-CoA synthetase-like"/>
    <property type="match status" value="1"/>
</dbReference>
<organism evidence="6 7">
    <name type="scientific">Anaerospora hongkongensis</name>
    <dbReference type="NCBI Taxonomy" id="244830"/>
    <lineage>
        <taxon>Bacteria</taxon>
        <taxon>Bacillati</taxon>
        <taxon>Bacillota</taxon>
        <taxon>Negativicutes</taxon>
        <taxon>Selenomonadales</taxon>
        <taxon>Sporomusaceae</taxon>
        <taxon>Anaerospora</taxon>
    </lineage>
</organism>
<evidence type="ECO:0000256" key="4">
    <source>
        <dbReference type="ARBA" id="ARBA00022598"/>
    </source>
</evidence>
<dbReference type="OrthoDB" id="9778383at2"/>
<dbReference type="Gene3D" id="3.40.50.1820">
    <property type="entry name" value="alpha/beta hydrolase"/>
    <property type="match status" value="1"/>
</dbReference>
<accession>A0A4R1PYR7</accession>
<dbReference type="Pfam" id="PF00550">
    <property type="entry name" value="PP-binding"/>
    <property type="match status" value="1"/>
</dbReference>
<dbReference type="PROSITE" id="PS50075">
    <property type="entry name" value="CARRIER"/>
    <property type="match status" value="1"/>
</dbReference>
<keyword evidence="2" id="KW-0596">Phosphopantetheine</keyword>
<evidence type="ECO:0000256" key="3">
    <source>
        <dbReference type="ARBA" id="ARBA00022553"/>
    </source>
</evidence>
<dbReference type="Gene3D" id="1.10.1200.10">
    <property type="entry name" value="ACP-like"/>
    <property type="match status" value="1"/>
</dbReference>
<dbReference type="InterPro" id="IPR029058">
    <property type="entry name" value="AB_hydrolase_fold"/>
</dbReference>
<dbReference type="EMBL" id="SLUI01000017">
    <property type="protein sequence ID" value="TCL33556.1"/>
    <property type="molecule type" value="Genomic_DNA"/>
</dbReference>
<proteinExistence type="inferred from homology"/>
<dbReference type="InterPro" id="IPR001031">
    <property type="entry name" value="Thioesterase"/>
</dbReference>
<dbReference type="GO" id="GO:0031956">
    <property type="term" value="F:medium-chain fatty acid-CoA ligase activity"/>
    <property type="evidence" value="ECO:0007669"/>
    <property type="project" value="TreeGrafter"/>
</dbReference>
<feature type="domain" description="Carrier" evidence="5">
    <location>
        <begin position="515"/>
        <end position="590"/>
    </location>
</feature>
<evidence type="ECO:0000313" key="6">
    <source>
        <dbReference type="EMBL" id="TCL33556.1"/>
    </source>
</evidence>
<dbReference type="InterPro" id="IPR045851">
    <property type="entry name" value="AMP-bd_C_sf"/>
</dbReference>
<dbReference type="Gene3D" id="3.30.300.30">
    <property type="match status" value="1"/>
</dbReference>
<dbReference type="AlphaFoldDB" id="A0A4R1PYR7"/>
<keyword evidence="7" id="KW-1185">Reference proteome</keyword>
<name>A0A4R1PYR7_9FIRM</name>
<dbReference type="Gene3D" id="3.40.50.12780">
    <property type="entry name" value="N-terminal domain of ligase-like"/>
    <property type="match status" value="1"/>
</dbReference>
<dbReference type="InterPro" id="IPR000873">
    <property type="entry name" value="AMP-dep_synth/lig_dom"/>
</dbReference>
<dbReference type="PROSITE" id="PS00455">
    <property type="entry name" value="AMP_BINDING"/>
    <property type="match status" value="1"/>
</dbReference>
<evidence type="ECO:0000256" key="1">
    <source>
        <dbReference type="ARBA" id="ARBA00006432"/>
    </source>
</evidence>
<evidence type="ECO:0000259" key="5">
    <source>
        <dbReference type="PROSITE" id="PS50075"/>
    </source>
</evidence>
<reference evidence="6 7" key="1">
    <citation type="submission" date="2019-03" db="EMBL/GenBank/DDBJ databases">
        <title>Genomic Encyclopedia of Type Strains, Phase IV (KMG-IV): sequencing the most valuable type-strain genomes for metagenomic binning, comparative biology and taxonomic classification.</title>
        <authorList>
            <person name="Goeker M."/>
        </authorList>
    </citation>
    <scope>NUCLEOTIDE SEQUENCE [LARGE SCALE GENOMIC DNA]</scope>
    <source>
        <strain evidence="6 7">DSM 15969</strain>
    </source>
</reference>
<dbReference type="InterPro" id="IPR042099">
    <property type="entry name" value="ANL_N_sf"/>
</dbReference>
<comment type="similarity">
    <text evidence="1">Belongs to the ATP-dependent AMP-binding enzyme family.</text>
</comment>
<dbReference type="PANTHER" id="PTHR43201:SF5">
    <property type="entry name" value="MEDIUM-CHAIN ACYL-COA LIGASE ACSF2, MITOCHONDRIAL"/>
    <property type="match status" value="1"/>
</dbReference>
<dbReference type="GO" id="GO:0031177">
    <property type="term" value="F:phosphopantetheine binding"/>
    <property type="evidence" value="ECO:0007669"/>
    <property type="project" value="InterPro"/>
</dbReference>
<dbReference type="Pfam" id="PF00501">
    <property type="entry name" value="AMP-binding"/>
    <property type="match status" value="1"/>
</dbReference>
<dbReference type="Pfam" id="PF00975">
    <property type="entry name" value="Thioesterase"/>
    <property type="match status" value="1"/>
</dbReference>
<dbReference type="PANTHER" id="PTHR43201">
    <property type="entry name" value="ACYL-COA SYNTHETASE"/>
    <property type="match status" value="1"/>
</dbReference>
<sequence length="861" mass="95164">MFIDLIAGYKQKTPNAAAILAPQKQSITYDRLFQHLVKTTSALQQLGITHTDRVALVMNNGPEMATAFLAIGSVAVCVPMNSHSSLSEFKTYLSAVKAKALVMAYGLSTEATTAAMELGIEIITVKCEGDEAGIFDIINAPPECQKAVEYSKPEDVALILFTSGTTGKPKIVPLTHSNIYSCTKNIVSSLLLSSKDRCLNVMPLFHSGGLVMSLLSTLFAGGSIICTNGLVASQFFGWLSELSPTWYSAVPTTHQVVLQQWEHMGQPAVVHSLRFIRCGSAALPPLLAQKIESALRVPIIEGYGSSEAVSQIAVNPLSPGLRKLGSAGKPAGCKVAIMDEFGNLLPAGVSGEIVIQGASVFSGYENDAAANVKSFQNGWFRTGDQGYFDNDGYLYINGRFKEIINCGGAKISPREIEEVLLQHPAVKEVVAFAIEHLSLGEVVAVAIVTQGEKRISEDALQRYASKHLIYYKVPHKVLFVDNIPKEATGKINRLSMAEKLGITINTANSGRVKNPTCDALEHKMMDIWQKILKKSDIGIHESFFTIGGDSLTATFLSVQIEETFGRYVPVSLLYEHDTIEKLVSFLSYEQEVSPYLHLVPLQTAGNKPPLFTIDTIGGHISHYRKIAGYLGKEQPVYALRLMDEYSETASETIEEIASSYVQEIRRVQPKGPYYLTGYSLGGTIAFEVAQQLYRQDQEVALALLDTRNHKIYPLKAKPKIRKGLWHWITFYMQRLRAMPDLHTKIDYILHRLRREAVRGIVGANQESKKLTKVGKRWKRIVQYRNLCYVPLRYPGQLTLFRALGDPFALKETDLELGWNGMADGGLVVYETPGDHISMLTDDDNLEILAKKLSLCMFQEKK</sequence>
<keyword evidence="4 6" id="KW-0436">Ligase</keyword>
<dbReference type="InterPro" id="IPR020845">
    <property type="entry name" value="AMP-binding_CS"/>
</dbReference>
<dbReference type="GO" id="GO:0006631">
    <property type="term" value="P:fatty acid metabolic process"/>
    <property type="evidence" value="ECO:0007669"/>
    <property type="project" value="TreeGrafter"/>
</dbReference>
<protein>
    <submittedName>
        <fullName evidence="6">Acyl-CoA synthetase (AMP-forming)/AMP-acid ligase II</fullName>
    </submittedName>
</protein>
<dbReference type="SUPFAM" id="SSF53474">
    <property type="entry name" value="alpha/beta-Hydrolases"/>
    <property type="match status" value="1"/>
</dbReference>
<dbReference type="Proteomes" id="UP000295063">
    <property type="component" value="Unassembled WGS sequence"/>
</dbReference>
<dbReference type="InterPro" id="IPR009081">
    <property type="entry name" value="PP-bd_ACP"/>
</dbReference>
<evidence type="ECO:0000313" key="7">
    <source>
        <dbReference type="Proteomes" id="UP000295063"/>
    </source>
</evidence>
<dbReference type="RefSeq" id="WP_132083051.1">
    <property type="nucleotide sequence ID" value="NZ_SLUI01000017.1"/>
</dbReference>
<dbReference type="Pfam" id="PF13193">
    <property type="entry name" value="AMP-binding_C"/>
    <property type="match status" value="1"/>
</dbReference>
<dbReference type="SMART" id="SM00823">
    <property type="entry name" value="PKS_PP"/>
    <property type="match status" value="1"/>
</dbReference>
<dbReference type="InterPro" id="IPR025110">
    <property type="entry name" value="AMP-bd_C"/>
</dbReference>
<keyword evidence="3" id="KW-0597">Phosphoprotein</keyword>
<dbReference type="SUPFAM" id="SSF47336">
    <property type="entry name" value="ACP-like"/>
    <property type="match status" value="1"/>
</dbReference>
<evidence type="ECO:0000256" key="2">
    <source>
        <dbReference type="ARBA" id="ARBA00022450"/>
    </source>
</evidence>